<accession>A0AA37T096</accession>
<dbReference type="PANTHER" id="PTHR35802:SF1">
    <property type="entry name" value="PROTEASE SYNTHASE AND SPORULATION PROTEIN PAI 2"/>
    <property type="match status" value="1"/>
</dbReference>
<organism evidence="1 2">
    <name type="scientific">Agaribacter marinus</name>
    <dbReference type="NCBI Taxonomy" id="1431249"/>
    <lineage>
        <taxon>Bacteria</taxon>
        <taxon>Pseudomonadati</taxon>
        <taxon>Pseudomonadota</taxon>
        <taxon>Gammaproteobacteria</taxon>
        <taxon>Alteromonadales</taxon>
        <taxon>Alteromonadaceae</taxon>
        <taxon>Agaribacter</taxon>
    </lineage>
</organism>
<keyword evidence="2" id="KW-1185">Reference proteome</keyword>
<protein>
    <submittedName>
        <fullName evidence="1">Transcriptional regulator</fullName>
    </submittedName>
</protein>
<dbReference type="Gene3D" id="2.30.110.10">
    <property type="entry name" value="Electron Transport, Fmn-binding Protein, Chain A"/>
    <property type="match status" value="1"/>
</dbReference>
<dbReference type="PANTHER" id="PTHR35802">
    <property type="entry name" value="PROTEASE SYNTHASE AND SPORULATION PROTEIN PAI 2"/>
    <property type="match status" value="1"/>
</dbReference>
<evidence type="ECO:0000313" key="2">
    <source>
        <dbReference type="Proteomes" id="UP001156601"/>
    </source>
</evidence>
<reference evidence="1" key="2">
    <citation type="submission" date="2023-01" db="EMBL/GenBank/DDBJ databases">
        <title>Draft genome sequence of Agaribacter marinus strain NBRC 110023.</title>
        <authorList>
            <person name="Sun Q."/>
            <person name="Mori K."/>
        </authorList>
    </citation>
    <scope>NUCLEOTIDE SEQUENCE</scope>
    <source>
        <strain evidence="1">NBRC 110023</strain>
    </source>
</reference>
<dbReference type="Proteomes" id="UP001156601">
    <property type="component" value="Unassembled WGS sequence"/>
</dbReference>
<proteinExistence type="predicted"/>
<dbReference type="PIRSF" id="PIRSF010372">
    <property type="entry name" value="PaiB"/>
    <property type="match status" value="1"/>
</dbReference>
<dbReference type="InterPro" id="IPR007396">
    <property type="entry name" value="TR_PAI2-type"/>
</dbReference>
<dbReference type="EMBL" id="BSOT01000002">
    <property type="protein sequence ID" value="GLR69355.1"/>
    <property type="molecule type" value="Genomic_DNA"/>
</dbReference>
<dbReference type="SUPFAM" id="SSF50475">
    <property type="entry name" value="FMN-binding split barrel"/>
    <property type="match status" value="1"/>
</dbReference>
<comment type="caution">
    <text evidence="1">The sequence shown here is derived from an EMBL/GenBank/DDBJ whole genome shotgun (WGS) entry which is preliminary data.</text>
</comment>
<evidence type="ECO:0000313" key="1">
    <source>
        <dbReference type="EMBL" id="GLR69355.1"/>
    </source>
</evidence>
<dbReference type="AlphaFoldDB" id="A0AA37T096"/>
<name>A0AA37T096_9ALTE</name>
<dbReference type="Pfam" id="PF04299">
    <property type="entry name" value="FMN_bind_2"/>
    <property type="match status" value="1"/>
</dbReference>
<sequence>MHVSKPFKMADLNQQLDFIDKHSFGVLTSCATNSPNIEGENLLQATHLPFLLDKYQGSKGTLYTHIAKANSHVKMLDKQDALIIFNGPHGYISPTWYLSQPAVPTWNYAAVHVYGKVELLSAASTLDVINRTIAKYEPGLNDDKATIPDAYKQKLLGAIVGLKITISSIEGQQKLSQNRNRDEQLALVSTLENSRNLEDVALAKHMKEALCL</sequence>
<reference evidence="1" key="1">
    <citation type="journal article" date="2014" name="Int. J. Syst. Evol. Microbiol.">
        <title>Complete genome sequence of Corynebacterium casei LMG S-19264T (=DSM 44701T), isolated from a smear-ripened cheese.</title>
        <authorList>
            <consortium name="US DOE Joint Genome Institute (JGI-PGF)"/>
            <person name="Walter F."/>
            <person name="Albersmeier A."/>
            <person name="Kalinowski J."/>
            <person name="Ruckert C."/>
        </authorList>
    </citation>
    <scope>NUCLEOTIDE SEQUENCE</scope>
    <source>
        <strain evidence="1">NBRC 110023</strain>
    </source>
</reference>
<dbReference type="InterPro" id="IPR012349">
    <property type="entry name" value="Split_barrel_FMN-bd"/>
</dbReference>
<dbReference type="RefSeq" id="WP_284215684.1">
    <property type="nucleotide sequence ID" value="NZ_BSOT01000002.1"/>
</dbReference>
<gene>
    <name evidence="1" type="ORF">GCM10007852_02630</name>
</gene>